<gene>
    <name evidence="1" type="ORF">DPMN_038071</name>
</gene>
<organism evidence="1 2">
    <name type="scientific">Dreissena polymorpha</name>
    <name type="common">Zebra mussel</name>
    <name type="synonym">Mytilus polymorpha</name>
    <dbReference type="NCBI Taxonomy" id="45954"/>
    <lineage>
        <taxon>Eukaryota</taxon>
        <taxon>Metazoa</taxon>
        <taxon>Spiralia</taxon>
        <taxon>Lophotrochozoa</taxon>
        <taxon>Mollusca</taxon>
        <taxon>Bivalvia</taxon>
        <taxon>Autobranchia</taxon>
        <taxon>Heteroconchia</taxon>
        <taxon>Euheterodonta</taxon>
        <taxon>Imparidentia</taxon>
        <taxon>Neoheterodontei</taxon>
        <taxon>Myida</taxon>
        <taxon>Dreissenoidea</taxon>
        <taxon>Dreissenidae</taxon>
        <taxon>Dreissena</taxon>
    </lineage>
</organism>
<dbReference type="Proteomes" id="UP000828390">
    <property type="component" value="Unassembled WGS sequence"/>
</dbReference>
<reference evidence="1" key="2">
    <citation type="submission" date="2020-11" db="EMBL/GenBank/DDBJ databases">
        <authorList>
            <person name="McCartney M.A."/>
            <person name="Auch B."/>
            <person name="Kono T."/>
            <person name="Mallez S."/>
            <person name="Becker A."/>
            <person name="Gohl D.M."/>
            <person name="Silverstein K.A.T."/>
            <person name="Koren S."/>
            <person name="Bechman K.B."/>
            <person name="Herman A."/>
            <person name="Abrahante J.E."/>
            <person name="Garbe J."/>
        </authorList>
    </citation>
    <scope>NUCLEOTIDE SEQUENCE</scope>
    <source>
        <strain evidence="1">Duluth1</strain>
        <tissue evidence="1">Whole animal</tissue>
    </source>
</reference>
<dbReference type="EMBL" id="JAIWYP010000002">
    <property type="protein sequence ID" value="KAH3874818.1"/>
    <property type="molecule type" value="Genomic_DNA"/>
</dbReference>
<evidence type="ECO:0000313" key="2">
    <source>
        <dbReference type="Proteomes" id="UP000828390"/>
    </source>
</evidence>
<comment type="caution">
    <text evidence="1">The sequence shown here is derived from an EMBL/GenBank/DDBJ whole genome shotgun (WGS) entry which is preliminary data.</text>
</comment>
<dbReference type="AlphaFoldDB" id="A0A9D4MDN0"/>
<reference evidence="1" key="1">
    <citation type="journal article" date="2019" name="bioRxiv">
        <title>The Genome of the Zebra Mussel, Dreissena polymorpha: A Resource for Invasive Species Research.</title>
        <authorList>
            <person name="McCartney M.A."/>
            <person name="Auch B."/>
            <person name="Kono T."/>
            <person name="Mallez S."/>
            <person name="Zhang Y."/>
            <person name="Obille A."/>
            <person name="Becker A."/>
            <person name="Abrahante J.E."/>
            <person name="Garbe J."/>
            <person name="Badalamenti J.P."/>
            <person name="Herman A."/>
            <person name="Mangelson H."/>
            <person name="Liachko I."/>
            <person name="Sullivan S."/>
            <person name="Sone E.D."/>
            <person name="Koren S."/>
            <person name="Silverstein K.A.T."/>
            <person name="Beckman K.B."/>
            <person name="Gohl D.M."/>
        </authorList>
    </citation>
    <scope>NUCLEOTIDE SEQUENCE</scope>
    <source>
        <strain evidence="1">Duluth1</strain>
        <tissue evidence="1">Whole animal</tissue>
    </source>
</reference>
<keyword evidence="2" id="KW-1185">Reference proteome</keyword>
<protein>
    <submittedName>
        <fullName evidence="1">Uncharacterized protein</fullName>
    </submittedName>
</protein>
<name>A0A9D4MDN0_DREPO</name>
<sequence>MVIVLRLIVISLHRRKRYGSSGGGSVEDGRADLGQSYWPGFRGDDLMKIMEVSQDDGTQYVRRAGKPFCG</sequence>
<evidence type="ECO:0000313" key="1">
    <source>
        <dbReference type="EMBL" id="KAH3874818.1"/>
    </source>
</evidence>
<accession>A0A9D4MDN0</accession>
<proteinExistence type="predicted"/>